<dbReference type="Proteomes" id="UP000190092">
    <property type="component" value="Unassembled WGS sequence"/>
</dbReference>
<protein>
    <recommendedName>
        <fullName evidence="4">Lipocalin-like domain-containing protein</fullName>
    </recommendedName>
</protein>
<name>A0A1T4NRI4_9HYPH</name>
<gene>
    <name evidence="2" type="ORF">SAMN02745126_02414</name>
</gene>
<evidence type="ECO:0000256" key="1">
    <source>
        <dbReference type="SAM" id="SignalP"/>
    </source>
</evidence>
<dbReference type="AlphaFoldDB" id="A0A1T4NRI4"/>
<evidence type="ECO:0008006" key="4">
    <source>
        <dbReference type="Google" id="ProtNLM"/>
    </source>
</evidence>
<dbReference type="EMBL" id="FUWJ01000002">
    <property type="protein sequence ID" value="SJZ81873.1"/>
    <property type="molecule type" value="Genomic_DNA"/>
</dbReference>
<sequence>MRRLPQLLLAVALIGGSTASAQVAGPPMGGSNQFIGPPSGTVQSFIGTWALTWDGPPDSGCPCQGKLVIAVDQDGADLDGLWQKKGANASLFGPVSYDQNVWAGRFAQPGDDLGYGVQGHFRLEVVDDQTLTGSYQREGMAIPFVWNAKRL</sequence>
<reference evidence="3" key="1">
    <citation type="submission" date="2017-02" db="EMBL/GenBank/DDBJ databases">
        <authorList>
            <person name="Varghese N."/>
            <person name="Submissions S."/>
        </authorList>
    </citation>
    <scope>NUCLEOTIDE SEQUENCE [LARGE SCALE GENOMIC DNA]</scope>
    <source>
        <strain evidence="3">ATCC 27094</strain>
    </source>
</reference>
<feature type="chain" id="PRO_5013273070" description="Lipocalin-like domain-containing protein" evidence="1">
    <location>
        <begin position="22"/>
        <end position="151"/>
    </location>
</feature>
<dbReference type="RefSeq" id="WP_085934104.1">
    <property type="nucleotide sequence ID" value="NZ_FUWJ01000002.1"/>
</dbReference>
<dbReference type="STRING" id="225324.SAMN02745126_02414"/>
<feature type="signal peptide" evidence="1">
    <location>
        <begin position="1"/>
        <end position="21"/>
    </location>
</feature>
<accession>A0A1T4NRI4</accession>
<proteinExistence type="predicted"/>
<keyword evidence="3" id="KW-1185">Reference proteome</keyword>
<evidence type="ECO:0000313" key="3">
    <source>
        <dbReference type="Proteomes" id="UP000190092"/>
    </source>
</evidence>
<organism evidence="2 3">
    <name type="scientific">Enhydrobacter aerosaccus</name>
    <dbReference type="NCBI Taxonomy" id="225324"/>
    <lineage>
        <taxon>Bacteria</taxon>
        <taxon>Pseudomonadati</taxon>
        <taxon>Pseudomonadota</taxon>
        <taxon>Alphaproteobacteria</taxon>
        <taxon>Hyphomicrobiales</taxon>
        <taxon>Enhydrobacter</taxon>
    </lineage>
</organism>
<evidence type="ECO:0000313" key="2">
    <source>
        <dbReference type="EMBL" id="SJZ81873.1"/>
    </source>
</evidence>
<keyword evidence="1" id="KW-0732">Signal</keyword>